<gene>
    <name evidence="2" type="ORF">S01H4_60840</name>
</gene>
<dbReference type="AlphaFoldDB" id="X1DNC0"/>
<keyword evidence="1" id="KW-0472">Membrane</keyword>
<feature type="non-terminal residue" evidence="2">
    <location>
        <position position="1"/>
    </location>
</feature>
<comment type="caution">
    <text evidence="2">The sequence shown here is derived from an EMBL/GenBank/DDBJ whole genome shotgun (WGS) entry which is preliminary data.</text>
</comment>
<accession>X1DNC0</accession>
<dbReference type="EMBL" id="BART01035958">
    <property type="protein sequence ID" value="GAH06459.1"/>
    <property type="molecule type" value="Genomic_DNA"/>
</dbReference>
<proteinExistence type="predicted"/>
<organism evidence="2">
    <name type="scientific">marine sediment metagenome</name>
    <dbReference type="NCBI Taxonomy" id="412755"/>
    <lineage>
        <taxon>unclassified sequences</taxon>
        <taxon>metagenomes</taxon>
        <taxon>ecological metagenomes</taxon>
    </lineage>
</organism>
<keyword evidence="1" id="KW-0812">Transmembrane</keyword>
<sequence>IEFVADERYAGSPSYTLNASLSLAVQAFTMLSRKPLRLGLYFGFSSAFLCLVYLLYALIQFFRGVAGPGWPPVSLSSVSQRKPTMKC</sequence>
<evidence type="ECO:0000313" key="2">
    <source>
        <dbReference type="EMBL" id="GAH06459.1"/>
    </source>
</evidence>
<reference evidence="2" key="1">
    <citation type="journal article" date="2014" name="Front. Microbiol.">
        <title>High frequency of phylogenetically diverse reductive dehalogenase-homologous genes in deep subseafloor sedimentary metagenomes.</title>
        <authorList>
            <person name="Kawai M."/>
            <person name="Futagami T."/>
            <person name="Toyoda A."/>
            <person name="Takaki Y."/>
            <person name="Nishi S."/>
            <person name="Hori S."/>
            <person name="Arai W."/>
            <person name="Tsubouchi T."/>
            <person name="Morono Y."/>
            <person name="Uchiyama I."/>
            <person name="Ito T."/>
            <person name="Fujiyama A."/>
            <person name="Inagaki F."/>
            <person name="Takami H."/>
        </authorList>
    </citation>
    <scope>NUCLEOTIDE SEQUENCE</scope>
    <source>
        <strain evidence="2">Expedition CK06-06</strain>
    </source>
</reference>
<protein>
    <submittedName>
        <fullName evidence="2">Uncharacterized protein</fullName>
    </submittedName>
</protein>
<evidence type="ECO:0000256" key="1">
    <source>
        <dbReference type="SAM" id="Phobius"/>
    </source>
</evidence>
<name>X1DNC0_9ZZZZ</name>
<keyword evidence="1" id="KW-1133">Transmembrane helix</keyword>
<feature type="transmembrane region" description="Helical" evidence="1">
    <location>
        <begin position="38"/>
        <end position="62"/>
    </location>
</feature>